<dbReference type="GO" id="GO:0050380">
    <property type="term" value="F:undecaprenyl-diphosphatase activity"/>
    <property type="evidence" value="ECO:0007669"/>
    <property type="project" value="UniProtKB-EC"/>
</dbReference>
<keyword evidence="7" id="KW-0378">Hydrolase</keyword>
<evidence type="ECO:0000256" key="2">
    <source>
        <dbReference type="ARBA" id="ARBA00010621"/>
    </source>
</evidence>
<dbReference type="HAMAP" id="MF_01006">
    <property type="entry name" value="Undec_diphosphatase"/>
    <property type="match status" value="1"/>
</dbReference>
<comment type="subcellular location">
    <subcellularLocation>
        <location evidence="1">Cell membrane</location>
        <topology evidence="1">Multi-pass membrane protein</topology>
    </subcellularLocation>
</comment>
<dbReference type="EMBL" id="CAFBSG010000005">
    <property type="protein sequence ID" value="CAB5239749.1"/>
    <property type="molecule type" value="Genomic_DNA"/>
</dbReference>
<dbReference type="AlphaFoldDB" id="A0A6J7XQZ0"/>
<evidence type="ECO:0000256" key="1">
    <source>
        <dbReference type="ARBA" id="ARBA00004651"/>
    </source>
</evidence>
<feature type="transmembrane region" description="Helical" evidence="12">
    <location>
        <begin position="241"/>
        <end position="261"/>
    </location>
</feature>
<evidence type="ECO:0000313" key="13">
    <source>
        <dbReference type="EMBL" id="CAB5239749.1"/>
    </source>
</evidence>
<evidence type="ECO:0000256" key="5">
    <source>
        <dbReference type="ARBA" id="ARBA00022475"/>
    </source>
</evidence>
<evidence type="ECO:0000256" key="8">
    <source>
        <dbReference type="ARBA" id="ARBA00022989"/>
    </source>
</evidence>
<dbReference type="Pfam" id="PF02673">
    <property type="entry name" value="BacA"/>
    <property type="match status" value="1"/>
</dbReference>
<evidence type="ECO:0000256" key="12">
    <source>
        <dbReference type="SAM" id="Phobius"/>
    </source>
</evidence>
<evidence type="ECO:0000256" key="9">
    <source>
        <dbReference type="ARBA" id="ARBA00023136"/>
    </source>
</evidence>
<feature type="transmembrane region" description="Helical" evidence="12">
    <location>
        <begin position="125"/>
        <end position="144"/>
    </location>
</feature>
<sequence length="286" mass="30860">MEFTYFQAIVTGVVQGITELFPISSLGHAVLLPAWIGGSWSTFTTDPSSSYLSVTVAFHLASAVALFIVFRKRWIGLIAGGLQSIRGVKSEASGVFWRVVIATIPVAIIGKVFEEPLGKIFAKPIFAGLFLTINGVILFTVERVTRRTSAPHPAENSNAEIMQHVTIPVALTIGFGQSLALLSGISRFGITMSSGLLRRLSHASAADFAFLLALPVIAGAAILKVPELFTPEQTHIRGQIVVGSLVSFVCTYASVTFLVRWFRTRTLYPFAIYSLIVGLASVIRFG</sequence>
<comment type="catalytic activity">
    <reaction evidence="11">
        <text>di-trans,octa-cis-undecaprenyl diphosphate + H2O = di-trans,octa-cis-undecaprenyl phosphate + phosphate + H(+)</text>
        <dbReference type="Rhea" id="RHEA:28094"/>
        <dbReference type="ChEBI" id="CHEBI:15377"/>
        <dbReference type="ChEBI" id="CHEBI:15378"/>
        <dbReference type="ChEBI" id="CHEBI:43474"/>
        <dbReference type="ChEBI" id="CHEBI:58405"/>
        <dbReference type="ChEBI" id="CHEBI:60392"/>
        <dbReference type="EC" id="3.6.1.27"/>
    </reaction>
</comment>
<keyword evidence="8 12" id="KW-1133">Transmembrane helix</keyword>
<dbReference type="GO" id="GO:0005886">
    <property type="term" value="C:plasma membrane"/>
    <property type="evidence" value="ECO:0007669"/>
    <property type="project" value="UniProtKB-SubCell"/>
</dbReference>
<evidence type="ECO:0000256" key="11">
    <source>
        <dbReference type="ARBA" id="ARBA00047594"/>
    </source>
</evidence>
<dbReference type="InterPro" id="IPR003824">
    <property type="entry name" value="UppP"/>
</dbReference>
<keyword evidence="5" id="KW-1003">Cell membrane</keyword>
<feature type="transmembrane region" description="Helical" evidence="12">
    <location>
        <begin position="267"/>
        <end position="285"/>
    </location>
</feature>
<organism evidence="13">
    <name type="scientific">freshwater metagenome</name>
    <dbReference type="NCBI Taxonomy" id="449393"/>
    <lineage>
        <taxon>unclassified sequences</taxon>
        <taxon>metagenomes</taxon>
        <taxon>ecological metagenomes</taxon>
    </lineage>
</organism>
<protein>
    <recommendedName>
        <fullName evidence="4">Undecaprenyl-diphosphatase</fullName>
        <ecNumber evidence="3">3.6.1.27</ecNumber>
    </recommendedName>
    <alternativeName>
        <fullName evidence="10">Undecaprenyl pyrophosphate phosphatase</fullName>
    </alternativeName>
</protein>
<keyword evidence="6 12" id="KW-0812">Transmembrane</keyword>
<proteinExistence type="inferred from homology"/>
<feature type="transmembrane region" description="Helical" evidence="12">
    <location>
        <begin position="50"/>
        <end position="70"/>
    </location>
</feature>
<dbReference type="PANTHER" id="PTHR30622:SF4">
    <property type="entry name" value="UNDECAPRENYL-DIPHOSPHATASE"/>
    <property type="match status" value="1"/>
</dbReference>
<reference evidence="13" key="1">
    <citation type="submission" date="2020-05" db="EMBL/GenBank/DDBJ databases">
        <authorList>
            <person name="Chiriac C."/>
            <person name="Salcher M."/>
            <person name="Ghai R."/>
            <person name="Kavagutti S V."/>
        </authorList>
    </citation>
    <scope>NUCLEOTIDE SEQUENCE</scope>
</reference>
<dbReference type="PANTHER" id="PTHR30622">
    <property type="entry name" value="UNDECAPRENYL-DIPHOSPHATASE"/>
    <property type="match status" value="1"/>
</dbReference>
<evidence type="ECO:0000256" key="3">
    <source>
        <dbReference type="ARBA" id="ARBA00012374"/>
    </source>
</evidence>
<keyword evidence="9 12" id="KW-0472">Membrane</keyword>
<evidence type="ECO:0000256" key="4">
    <source>
        <dbReference type="ARBA" id="ARBA00021581"/>
    </source>
</evidence>
<feature type="transmembrane region" description="Helical" evidence="12">
    <location>
        <begin position="95"/>
        <end position="113"/>
    </location>
</feature>
<evidence type="ECO:0000256" key="7">
    <source>
        <dbReference type="ARBA" id="ARBA00022801"/>
    </source>
</evidence>
<dbReference type="EC" id="3.6.1.27" evidence="3"/>
<evidence type="ECO:0000256" key="10">
    <source>
        <dbReference type="ARBA" id="ARBA00032707"/>
    </source>
</evidence>
<evidence type="ECO:0000256" key="6">
    <source>
        <dbReference type="ARBA" id="ARBA00022692"/>
    </source>
</evidence>
<comment type="similarity">
    <text evidence="2">Belongs to the UppP family.</text>
</comment>
<feature type="transmembrane region" description="Helical" evidence="12">
    <location>
        <begin position="208"/>
        <end position="229"/>
    </location>
</feature>
<name>A0A6J7XQZ0_9ZZZZ</name>
<accession>A0A6J7XQZ0</accession>
<gene>
    <name evidence="13" type="ORF">UFOPK3554_00450</name>
</gene>